<comment type="function">
    <text evidence="7">Murein-degrading enzyme that degrades murein glycan strands and insoluble, high-molecular weight murein sacculi, with the concomitant formation of a 1,6-anhydromuramoyl product. Lytic transglycosylases (LTs) play an integral role in the metabolism of the peptidoglycan (PG) sacculus. Their lytic action creates space within the PG sacculus to allow for its expansion as well as for the insertion of various structures such as secretion systems and flagella.</text>
</comment>
<dbReference type="InterPro" id="IPR023703">
    <property type="entry name" value="MltF"/>
</dbReference>
<dbReference type="SUPFAM" id="SSF53955">
    <property type="entry name" value="Lysozyme-like"/>
    <property type="match status" value="1"/>
</dbReference>
<dbReference type="GO" id="GO:0071555">
    <property type="term" value="P:cell wall organization"/>
    <property type="evidence" value="ECO:0007669"/>
    <property type="project" value="UniProtKB-KW"/>
</dbReference>
<evidence type="ECO:0000313" key="9">
    <source>
        <dbReference type="EMBL" id="PVZ68842.1"/>
    </source>
</evidence>
<comment type="catalytic activity">
    <reaction evidence="7">
        <text>Exolytic cleavage of the (1-&gt;4)-beta-glycosidic linkage between N-acetylmuramic acid (MurNAc) and N-acetylglucosamine (GlcNAc) residues in peptidoglycan, from either the reducing or the non-reducing ends of the peptidoglycan chains, with concomitant formation of a 1,6-anhydrobond in the MurNAc residue.</text>
        <dbReference type="EC" id="4.2.2.n1"/>
    </reaction>
</comment>
<evidence type="ECO:0000259" key="8">
    <source>
        <dbReference type="SMART" id="SM00062"/>
    </source>
</evidence>
<dbReference type="SUPFAM" id="SSF53850">
    <property type="entry name" value="Periplasmic binding protein-like II"/>
    <property type="match status" value="1"/>
</dbReference>
<dbReference type="GO" id="GO:0008933">
    <property type="term" value="F:peptidoglycan lytic transglycosylase activity"/>
    <property type="evidence" value="ECO:0007669"/>
    <property type="project" value="UniProtKB-UniRule"/>
</dbReference>
<dbReference type="NCBIfam" id="NF008112">
    <property type="entry name" value="PRK10859.1"/>
    <property type="match status" value="1"/>
</dbReference>
<comment type="caution">
    <text evidence="9">The sequence shown here is derived from an EMBL/GenBank/DDBJ whole genome shotgun (WGS) entry which is preliminary data.</text>
</comment>
<feature type="domain" description="Solute-binding protein family 3/N-terminal" evidence="8">
    <location>
        <begin position="38"/>
        <end position="263"/>
    </location>
</feature>
<feature type="signal peptide" evidence="7">
    <location>
        <begin position="1"/>
        <end position="20"/>
    </location>
</feature>
<evidence type="ECO:0000256" key="3">
    <source>
        <dbReference type="ARBA" id="ARBA00023136"/>
    </source>
</evidence>
<comment type="similarity">
    <text evidence="1">Belongs to the bacterial solute-binding protein 3 family.</text>
</comment>
<reference evidence="9 10" key="1">
    <citation type="submission" date="2018-04" db="EMBL/GenBank/DDBJ databases">
        <title>Thalassorhabdus spongiae gen. nov., sp. nov., isolated from a marine sponge in South-West Iceland.</title>
        <authorList>
            <person name="Knobloch S."/>
            <person name="Daussin A."/>
            <person name="Johannsson R."/>
            <person name="Marteinsson V.T."/>
        </authorList>
    </citation>
    <scope>NUCLEOTIDE SEQUENCE [LARGE SCALE GENOMIC DNA]</scope>
    <source>
        <strain evidence="9 10">Hp12</strain>
    </source>
</reference>
<dbReference type="GO" id="GO:0009279">
    <property type="term" value="C:cell outer membrane"/>
    <property type="evidence" value="ECO:0007669"/>
    <property type="project" value="UniProtKB-SubCell"/>
</dbReference>
<dbReference type="AlphaFoldDB" id="A0A2V1GZM6"/>
<dbReference type="CDD" id="cd01009">
    <property type="entry name" value="PBP2_YfhD_N"/>
    <property type="match status" value="1"/>
</dbReference>
<dbReference type="InterPro" id="IPR001638">
    <property type="entry name" value="Solute-binding_3/MltF_N"/>
</dbReference>
<feature type="active site" evidence="7">
    <location>
        <position position="309"/>
    </location>
</feature>
<dbReference type="EMBL" id="QDDL01000004">
    <property type="protein sequence ID" value="PVZ68842.1"/>
    <property type="molecule type" value="Genomic_DNA"/>
</dbReference>
<gene>
    <name evidence="7" type="primary">mltF</name>
    <name evidence="9" type="ORF">DC094_11340</name>
</gene>
<dbReference type="Gene3D" id="3.40.190.10">
    <property type="entry name" value="Periplasmic binding protein-like II"/>
    <property type="match status" value="2"/>
</dbReference>
<organism evidence="9 10">
    <name type="scientific">Pelagibaculum spongiae</name>
    <dbReference type="NCBI Taxonomy" id="2080658"/>
    <lineage>
        <taxon>Bacteria</taxon>
        <taxon>Pseudomonadati</taxon>
        <taxon>Pseudomonadota</taxon>
        <taxon>Gammaproteobacteria</taxon>
        <taxon>Oceanospirillales</taxon>
        <taxon>Pelagibaculum</taxon>
    </lineage>
</organism>
<dbReference type="EC" id="4.2.2.n1" evidence="7"/>
<dbReference type="SMART" id="SM00062">
    <property type="entry name" value="PBPb"/>
    <property type="match status" value="1"/>
</dbReference>
<keyword evidence="2 7" id="KW-0732">Signal</keyword>
<comment type="similarity">
    <text evidence="7">In the C-terminal section; belongs to the transglycosylase Slt family.</text>
</comment>
<dbReference type="Pfam" id="PF00497">
    <property type="entry name" value="SBP_bac_3"/>
    <property type="match status" value="1"/>
</dbReference>
<evidence type="ECO:0000256" key="4">
    <source>
        <dbReference type="ARBA" id="ARBA00023237"/>
    </source>
</evidence>
<keyword evidence="6 7" id="KW-0961">Cell wall biogenesis/degradation</keyword>
<evidence type="ECO:0000313" key="10">
    <source>
        <dbReference type="Proteomes" id="UP000244906"/>
    </source>
</evidence>
<dbReference type="InterPro" id="IPR008258">
    <property type="entry name" value="Transglycosylase_SLT_dom_1"/>
</dbReference>
<dbReference type="PROSITE" id="PS51257">
    <property type="entry name" value="PROKAR_LIPOPROTEIN"/>
    <property type="match status" value="1"/>
</dbReference>
<dbReference type="InterPro" id="IPR023346">
    <property type="entry name" value="Lysozyme-like_dom_sf"/>
</dbReference>
<dbReference type="HAMAP" id="MF_02016">
    <property type="entry name" value="MltF"/>
    <property type="match status" value="1"/>
</dbReference>
<feature type="chain" id="PRO_5021521542" description="Membrane-bound lytic murein transglycosylase F" evidence="7">
    <location>
        <begin position="21"/>
        <end position="470"/>
    </location>
</feature>
<evidence type="ECO:0000256" key="7">
    <source>
        <dbReference type="HAMAP-Rule" id="MF_02016"/>
    </source>
</evidence>
<evidence type="ECO:0000256" key="6">
    <source>
        <dbReference type="ARBA" id="ARBA00023316"/>
    </source>
</evidence>
<sequence precursor="true">MKKILALLTACLLVSCYTHNENPLEQIRARGIIRVATVVDIATYQTDQSQPSGAEYDLITQLAAKQGLGIEVIRYPNINSLYEGLARGQADIAAANLSPSKQRKKRFLFSDPFMQVKRQLVFRRGENRPRRAEELSGSLVVSAGTAHHHRLQKIQADWPQLKWRESKSLNAIDLLELINDNAIDYALVYSNQLDLMRLTTPELMVGFSMDKQVNLSWAVLKTETSSDQNPDSNDLLKLINASLVSMRQSGELEVLLERHYGHARNFDYVDNRTFIRHTANRLPKFRQWFIEAAADQVDWRLTAAQGYQESHWRPRAKSPTGVRGLMMLTLPTAKQLGVKSRLDPKQSIFGGTRYLLQLKDRIPDRISEPDRTWMALAAYNIGFGHLEDVRILTQRQGGNPDSWAEISQRLPLLREKRYYRKLKYGFARGDEAATYVKRIRRYFEILKQLEDREFEVVKTDTEIDFETPKF</sequence>
<feature type="region of interest" description="Non-LT domain" evidence="7">
    <location>
        <begin position="16"/>
        <end position="263"/>
    </location>
</feature>
<comment type="subcellular location">
    <subcellularLocation>
        <location evidence="7">Cell outer membrane</location>
        <topology evidence="7">Peripheral membrane protein</topology>
    </subcellularLocation>
    <text evidence="7">Attached to the inner leaflet of the outer membrane.</text>
</comment>
<accession>A0A2V1GZM6</accession>
<dbReference type="PANTHER" id="PTHR35936:SF32">
    <property type="entry name" value="MEMBRANE-BOUND LYTIC MUREIN TRANSGLYCOSYLASE F"/>
    <property type="match status" value="1"/>
</dbReference>
<feature type="region of interest" description="LT domain" evidence="7">
    <location>
        <begin position="264"/>
        <end position="470"/>
    </location>
</feature>
<evidence type="ECO:0000256" key="5">
    <source>
        <dbReference type="ARBA" id="ARBA00023239"/>
    </source>
</evidence>
<comment type="domain">
    <text evidence="7">The N-terminal domain does not have lytic activity and probably modulates enzymatic activity. The C-terminal domain is the catalytic active domain.</text>
</comment>
<name>A0A2V1GZM6_9GAMM</name>
<evidence type="ECO:0000256" key="1">
    <source>
        <dbReference type="ARBA" id="ARBA00010333"/>
    </source>
</evidence>
<protein>
    <recommendedName>
        <fullName evidence="7">Membrane-bound lytic murein transglycosylase F</fullName>
        <ecNumber evidence="7">4.2.2.n1</ecNumber>
    </recommendedName>
    <alternativeName>
        <fullName evidence="7">Murein lyase F</fullName>
    </alternativeName>
</protein>
<proteinExistence type="inferred from homology"/>
<dbReference type="PANTHER" id="PTHR35936">
    <property type="entry name" value="MEMBRANE-BOUND LYTIC MUREIN TRANSGLYCOSYLASE F"/>
    <property type="match status" value="1"/>
</dbReference>
<dbReference type="OrthoDB" id="9815002at2"/>
<keyword evidence="3 7" id="KW-0472">Membrane</keyword>
<dbReference type="Proteomes" id="UP000244906">
    <property type="component" value="Unassembled WGS sequence"/>
</dbReference>
<comment type="similarity">
    <text evidence="7">In the N-terminal section; belongs to the bacterial solute-binding protein 3 family.</text>
</comment>
<keyword evidence="4 7" id="KW-0998">Cell outer membrane</keyword>
<keyword evidence="5 7" id="KW-0456">Lyase</keyword>
<dbReference type="GO" id="GO:0016998">
    <property type="term" value="P:cell wall macromolecule catabolic process"/>
    <property type="evidence" value="ECO:0007669"/>
    <property type="project" value="UniProtKB-UniRule"/>
</dbReference>
<dbReference type="CDD" id="cd13403">
    <property type="entry name" value="MLTF-like"/>
    <property type="match status" value="1"/>
</dbReference>
<evidence type="ECO:0000256" key="2">
    <source>
        <dbReference type="ARBA" id="ARBA00022729"/>
    </source>
</evidence>
<dbReference type="Pfam" id="PF01464">
    <property type="entry name" value="SLT"/>
    <property type="match status" value="1"/>
</dbReference>
<keyword evidence="10" id="KW-1185">Reference proteome</keyword>
<dbReference type="Gene3D" id="1.10.530.10">
    <property type="match status" value="1"/>
</dbReference>